<reference evidence="1" key="1">
    <citation type="submission" date="2023-10" db="EMBL/GenBank/DDBJ databases">
        <title>Genome assembly of Pristionchus species.</title>
        <authorList>
            <person name="Yoshida K."/>
            <person name="Sommer R.J."/>
        </authorList>
    </citation>
    <scope>NUCLEOTIDE SEQUENCE</scope>
    <source>
        <strain evidence="1">RS0144</strain>
    </source>
</reference>
<dbReference type="InterPro" id="IPR029058">
    <property type="entry name" value="AB_hydrolase_fold"/>
</dbReference>
<keyword evidence="2" id="KW-1185">Reference proteome</keyword>
<feature type="non-terminal residue" evidence="1">
    <location>
        <position position="314"/>
    </location>
</feature>
<dbReference type="InterPro" id="IPR002918">
    <property type="entry name" value="Lipase_EstA/Esterase_EstB"/>
</dbReference>
<dbReference type="AlphaFoldDB" id="A0AAV5U0E2"/>
<comment type="caution">
    <text evidence="1">The sequence shown here is derived from an EMBL/GenBank/DDBJ whole genome shotgun (WGS) entry which is preliminary data.</text>
</comment>
<dbReference type="Proteomes" id="UP001432027">
    <property type="component" value="Unassembled WGS sequence"/>
</dbReference>
<dbReference type="PANTHER" id="PTHR32015">
    <property type="entry name" value="FASTING INDUCED LIPASE"/>
    <property type="match status" value="1"/>
</dbReference>
<name>A0AAV5U0E2_9BILA</name>
<feature type="non-terminal residue" evidence="1">
    <location>
        <position position="1"/>
    </location>
</feature>
<evidence type="ECO:0000313" key="2">
    <source>
        <dbReference type="Proteomes" id="UP001432027"/>
    </source>
</evidence>
<dbReference type="Pfam" id="PF01674">
    <property type="entry name" value="Lipase_2"/>
    <property type="match status" value="1"/>
</dbReference>
<evidence type="ECO:0008006" key="3">
    <source>
        <dbReference type="Google" id="ProtNLM"/>
    </source>
</evidence>
<dbReference type="PANTHER" id="PTHR32015:SF1">
    <property type="entry name" value="LIPASE"/>
    <property type="match status" value="1"/>
</dbReference>
<dbReference type="GO" id="GO:0016298">
    <property type="term" value="F:lipase activity"/>
    <property type="evidence" value="ECO:0007669"/>
    <property type="project" value="TreeGrafter"/>
</dbReference>
<dbReference type="EMBL" id="BTSX01000005">
    <property type="protein sequence ID" value="GMS99889.1"/>
    <property type="molecule type" value="Genomic_DNA"/>
</dbReference>
<organism evidence="1 2">
    <name type="scientific">Pristionchus entomophagus</name>
    <dbReference type="NCBI Taxonomy" id="358040"/>
    <lineage>
        <taxon>Eukaryota</taxon>
        <taxon>Metazoa</taxon>
        <taxon>Ecdysozoa</taxon>
        <taxon>Nematoda</taxon>
        <taxon>Chromadorea</taxon>
        <taxon>Rhabditida</taxon>
        <taxon>Rhabditina</taxon>
        <taxon>Diplogasteromorpha</taxon>
        <taxon>Diplogasteroidea</taxon>
        <taxon>Neodiplogasteridae</taxon>
        <taxon>Pristionchus</taxon>
    </lineage>
</organism>
<dbReference type="GO" id="GO:0016042">
    <property type="term" value="P:lipid catabolic process"/>
    <property type="evidence" value="ECO:0007669"/>
    <property type="project" value="InterPro"/>
</dbReference>
<dbReference type="SUPFAM" id="SSF53474">
    <property type="entry name" value="alpha/beta-Hydrolases"/>
    <property type="match status" value="1"/>
</dbReference>
<evidence type="ECO:0000313" key="1">
    <source>
        <dbReference type="EMBL" id="GMS99889.1"/>
    </source>
</evidence>
<proteinExistence type="predicted"/>
<gene>
    <name evidence="1" type="ORF">PENTCL1PPCAC_22064</name>
</gene>
<accession>A0AAV5U0E2</accession>
<protein>
    <recommendedName>
        <fullName evidence="3">Lipase</fullName>
    </recommendedName>
</protein>
<dbReference type="Gene3D" id="3.40.50.1820">
    <property type="entry name" value="alpha/beta hydrolase"/>
    <property type="match status" value="1"/>
</dbReference>
<sequence length="314" mass="35266">VLSLISAHDSSYFIPSSNPIPERGSWSRIRGPITNHFENWLNESGYGEDDFAQRFFFEFGSFGGKENDTHQLTRTPIIFYHGNEDGALAIPGNFTSGSSSQIEYFMSVGYTSAELYVTTWGTRDSDLSMTNDHGCAMMQRLRRFTLAVQEYTQSRWVNLICHSMGVTIARKIVKGGWIEEEGGVICDLGEPLTDRVGVFIGITGANYGMCACQGLSTIDKTCSQKNGFWPGDSCGVNNFCFSSHITLPCKQEKYSRLLWEMNHDDIKEGQQVNSMWATDDDLILNRAIAWSWPTSFIPGSQLFVLQNMSHMQTK</sequence>